<feature type="compositionally biased region" description="Polar residues" evidence="7">
    <location>
        <begin position="21"/>
        <end position="50"/>
    </location>
</feature>
<dbReference type="EMBL" id="CBTN010000059">
    <property type="protein sequence ID" value="CDH58707.1"/>
    <property type="molecule type" value="Genomic_DNA"/>
</dbReference>
<reference evidence="9" key="1">
    <citation type="submission" date="2013-08" db="EMBL/GenBank/DDBJ databases">
        <title>Gene expansion shapes genome architecture in the human pathogen Lichtheimia corymbifera: an evolutionary genomics analysis in the ancient terrestrial Mucorales (Mucoromycotina).</title>
        <authorList>
            <person name="Schwartze V.U."/>
            <person name="Winter S."/>
            <person name="Shelest E."/>
            <person name="Marcet-Houben M."/>
            <person name="Horn F."/>
            <person name="Wehner S."/>
            <person name="Hoffmann K."/>
            <person name="Riege K."/>
            <person name="Sammeth M."/>
            <person name="Nowrousian M."/>
            <person name="Valiante V."/>
            <person name="Linde J."/>
            <person name="Jacobsen I.D."/>
            <person name="Marz M."/>
            <person name="Brakhage A.A."/>
            <person name="Gabaldon T."/>
            <person name="Bocker S."/>
            <person name="Voigt K."/>
        </authorList>
    </citation>
    <scope>NUCLEOTIDE SEQUENCE [LARGE SCALE GENOMIC DNA]</scope>
    <source>
        <strain evidence="9">FSU 9682</strain>
    </source>
</reference>
<feature type="compositionally biased region" description="Low complexity" evidence="7">
    <location>
        <begin position="577"/>
        <end position="588"/>
    </location>
</feature>
<evidence type="ECO:0000313" key="9">
    <source>
        <dbReference type="EMBL" id="CDH58707.1"/>
    </source>
</evidence>
<keyword evidence="4 5" id="KW-0539">Nucleus</keyword>
<dbReference type="SUPFAM" id="SSF46689">
    <property type="entry name" value="Homeodomain-like"/>
    <property type="match status" value="1"/>
</dbReference>
<evidence type="ECO:0000259" key="8">
    <source>
        <dbReference type="PROSITE" id="PS50071"/>
    </source>
</evidence>
<proteinExistence type="predicted"/>
<dbReference type="GO" id="GO:0005634">
    <property type="term" value="C:nucleus"/>
    <property type="evidence" value="ECO:0007669"/>
    <property type="project" value="UniProtKB-SubCell"/>
</dbReference>
<keyword evidence="3 5" id="KW-0371">Homeobox</keyword>
<evidence type="ECO:0000256" key="1">
    <source>
        <dbReference type="ARBA" id="ARBA00004123"/>
    </source>
</evidence>
<dbReference type="OrthoDB" id="6159439at2759"/>
<name>A0A068SA46_9FUNG</name>
<evidence type="ECO:0000256" key="5">
    <source>
        <dbReference type="PROSITE-ProRule" id="PRU00108"/>
    </source>
</evidence>
<feature type="region of interest" description="Disordered" evidence="7">
    <location>
        <begin position="577"/>
        <end position="596"/>
    </location>
</feature>
<dbReference type="InterPro" id="IPR009057">
    <property type="entry name" value="Homeodomain-like_sf"/>
</dbReference>
<dbReference type="CDD" id="cd00086">
    <property type="entry name" value="homeodomain"/>
    <property type="match status" value="1"/>
</dbReference>
<dbReference type="GO" id="GO:0000977">
    <property type="term" value="F:RNA polymerase II transcription regulatory region sequence-specific DNA binding"/>
    <property type="evidence" value="ECO:0007669"/>
    <property type="project" value="TreeGrafter"/>
</dbReference>
<protein>
    <recommendedName>
        <fullName evidence="8">Homeobox domain-containing protein</fullName>
    </recommendedName>
</protein>
<dbReference type="InterPro" id="IPR050453">
    <property type="entry name" value="LIM_Homeobox_TF"/>
</dbReference>
<dbReference type="PROSITE" id="PS00027">
    <property type="entry name" value="HOMEOBOX_1"/>
    <property type="match status" value="1"/>
</dbReference>
<dbReference type="InterPro" id="IPR057939">
    <property type="entry name" value="TRF2_HOY1_PH"/>
</dbReference>
<dbReference type="PROSITE" id="PS50071">
    <property type="entry name" value="HOMEOBOX_2"/>
    <property type="match status" value="1"/>
</dbReference>
<dbReference type="STRING" id="1263082.A0A068SA46"/>
<dbReference type="PANTHER" id="PTHR24208:SF166">
    <property type="entry name" value="LIM HOMEOBOX TRANSCRIPTION FACTOR 1 ALPHA, ISOFORM B"/>
    <property type="match status" value="1"/>
</dbReference>
<evidence type="ECO:0000256" key="6">
    <source>
        <dbReference type="RuleBase" id="RU000682"/>
    </source>
</evidence>
<dbReference type="SMART" id="SM00389">
    <property type="entry name" value="HOX"/>
    <property type="match status" value="1"/>
</dbReference>
<comment type="caution">
    <text evidence="9">The sequence shown here is derived from an EMBL/GenBank/DDBJ whole genome shotgun (WGS) entry which is preliminary data.</text>
</comment>
<evidence type="ECO:0000256" key="4">
    <source>
        <dbReference type="ARBA" id="ARBA00023242"/>
    </source>
</evidence>
<evidence type="ECO:0000256" key="2">
    <source>
        <dbReference type="ARBA" id="ARBA00023125"/>
    </source>
</evidence>
<dbReference type="GO" id="GO:0000981">
    <property type="term" value="F:DNA-binding transcription factor activity, RNA polymerase II-specific"/>
    <property type="evidence" value="ECO:0007669"/>
    <property type="project" value="InterPro"/>
</dbReference>
<evidence type="ECO:0000313" key="10">
    <source>
        <dbReference type="Proteomes" id="UP000027586"/>
    </source>
</evidence>
<dbReference type="AlphaFoldDB" id="A0A068SA46"/>
<feature type="region of interest" description="Disordered" evidence="7">
    <location>
        <begin position="442"/>
        <end position="467"/>
    </location>
</feature>
<dbReference type="Pfam" id="PF24818">
    <property type="entry name" value="PH_TRF2_HOY1"/>
    <property type="match status" value="1"/>
</dbReference>
<dbReference type="VEuPathDB" id="FungiDB:LCOR_09557.1"/>
<sequence length="596" mass="65041">MSSPSASSNNNNNNPAPPPQVSSEQQPNSTKNENTGNAAVTSSNTDNSSGTATPTPTRKRTRATAEQLAVLEDTFAVNVSPNGKLRKQLSERLQMSERSIQIWFQNRRAKVKHMQKRAQMQMQQASLRAQMYQYQQYNAAVAAAAANGGAAGGAMMPPPPPPGYHQHHQQHHHPYYYSPRVPLPPRAQSAEASYIDHHHHHHRYHPQQQESVNPLSHSMHQQQQTSAPMMPANNQQAWQMGDAHYNAMANGTPATTTTSSSSNIPTLIPVPNAGPTAMLATGDLPSSSGNDGVHGSSLSSSPVVSDGSFWGASPDQHTVDPALAVRALSDPPIVTTIDPASIMMTPPDTMDHAGHVTTHLNATTLTIGTWQRLKLRANDLTCVYDGESKIFSWQIADNGCRFKIDMALDAVSSIEFVDNPSDVLADVHFDISEPPLFYMEQKKSNEQQQQEGEEKKQQQDNDKNNEKDWVQCSDFTEGKQASRFFRHSLKGVAHHLKQELVSLTENHPETQRLVRYASVNQQQQQEEHDFWLAAAIAAAATGGPSSAASSPPNASHHYGPASTLYWTPPDTAITSTTASAMPTMMPMTVEPSSLLG</sequence>
<dbReference type="InterPro" id="IPR017970">
    <property type="entry name" value="Homeobox_CS"/>
</dbReference>
<organism evidence="9 10">
    <name type="scientific">Lichtheimia corymbifera JMRC:FSU:9682</name>
    <dbReference type="NCBI Taxonomy" id="1263082"/>
    <lineage>
        <taxon>Eukaryota</taxon>
        <taxon>Fungi</taxon>
        <taxon>Fungi incertae sedis</taxon>
        <taxon>Mucoromycota</taxon>
        <taxon>Mucoromycotina</taxon>
        <taxon>Mucoromycetes</taxon>
        <taxon>Mucorales</taxon>
        <taxon>Lichtheimiaceae</taxon>
        <taxon>Lichtheimia</taxon>
    </lineage>
</organism>
<keyword evidence="2 5" id="KW-0238">DNA-binding</keyword>
<feature type="compositionally biased region" description="Basic and acidic residues" evidence="7">
    <location>
        <begin position="452"/>
        <end position="467"/>
    </location>
</feature>
<feature type="DNA-binding region" description="Homeobox" evidence="5">
    <location>
        <begin position="56"/>
        <end position="115"/>
    </location>
</feature>
<dbReference type="PANTHER" id="PTHR24208">
    <property type="entry name" value="LIM/HOMEOBOX PROTEIN LHX"/>
    <property type="match status" value="1"/>
</dbReference>
<gene>
    <name evidence="9" type="ORF">LCOR_09557.1</name>
</gene>
<dbReference type="InterPro" id="IPR001356">
    <property type="entry name" value="HD"/>
</dbReference>
<feature type="domain" description="Homeobox" evidence="8">
    <location>
        <begin position="54"/>
        <end position="114"/>
    </location>
</feature>
<keyword evidence="10" id="KW-1185">Reference proteome</keyword>
<feature type="region of interest" description="Disordered" evidence="7">
    <location>
        <begin position="1"/>
        <end position="63"/>
    </location>
</feature>
<dbReference type="Proteomes" id="UP000027586">
    <property type="component" value="Unassembled WGS sequence"/>
</dbReference>
<dbReference type="Gene3D" id="1.10.10.60">
    <property type="entry name" value="Homeodomain-like"/>
    <property type="match status" value="1"/>
</dbReference>
<feature type="compositionally biased region" description="Low complexity" evidence="7">
    <location>
        <begin position="1"/>
        <end position="14"/>
    </location>
</feature>
<comment type="subcellular location">
    <subcellularLocation>
        <location evidence="1 5 6">Nucleus</location>
    </subcellularLocation>
</comment>
<evidence type="ECO:0000256" key="7">
    <source>
        <dbReference type="SAM" id="MobiDB-lite"/>
    </source>
</evidence>
<accession>A0A068SA46</accession>
<evidence type="ECO:0000256" key="3">
    <source>
        <dbReference type="ARBA" id="ARBA00023155"/>
    </source>
</evidence>
<dbReference type="Pfam" id="PF00046">
    <property type="entry name" value="Homeodomain"/>
    <property type="match status" value="1"/>
</dbReference>